<comment type="similarity">
    <text evidence="6">Belongs to the methyl-accepting chemotaxis (MCP) protein family.</text>
</comment>
<dbReference type="GO" id="GO:0004888">
    <property type="term" value="F:transmembrane signaling receptor activity"/>
    <property type="evidence" value="ECO:0007669"/>
    <property type="project" value="InterPro"/>
</dbReference>
<dbReference type="OrthoDB" id="8758394at2"/>
<feature type="domain" description="Methyl-accepting transducer" evidence="8">
    <location>
        <begin position="47"/>
        <end position="247"/>
    </location>
</feature>
<keyword evidence="2" id="KW-0812">Transmembrane</keyword>
<dbReference type="GO" id="GO:0007165">
    <property type="term" value="P:signal transduction"/>
    <property type="evidence" value="ECO:0007669"/>
    <property type="project" value="UniProtKB-KW"/>
</dbReference>
<dbReference type="Proteomes" id="UP000230390">
    <property type="component" value="Unassembled WGS sequence"/>
</dbReference>
<protein>
    <submittedName>
        <fullName evidence="9">Chemotaxis protein</fullName>
    </submittedName>
</protein>
<proteinExistence type="inferred from homology"/>
<gene>
    <name evidence="9" type="ORF">CR105_18455</name>
</gene>
<dbReference type="PANTHER" id="PTHR32089">
    <property type="entry name" value="METHYL-ACCEPTING CHEMOTAXIS PROTEIN MCPB"/>
    <property type="match status" value="1"/>
</dbReference>
<evidence type="ECO:0000256" key="1">
    <source>
        <dbReference type="ARBA" id="ARBA00004141"/>
    </source>
</evidence>
<dbReference type="GO" id="GO:0016020">
    <property type="term" value="C:membrane"/>
    <property type="evidence" value="ECO:0007669"/>
    <property type="project" value="UniProtKB-SubCell"/>
</dbReference>
<evidence type="ECO:0000256" key="5">
    <source>
        <dbReference type="ARBA" id="ARBA00023224"/>
    </source>
</evidence>
<dbReference type="PRINTS" id="PR00260">
    <property type="entry name" value="CHEMTRNSDUCR"/>
</dbReference>
<dbReference type="SMART" id="SM00283">
    <property type="entry name" value="MA"/>
    <property type="match status" value="1"/>
</dbReference>
<dbReference type="RefSeq" id="WP_099790872.1">
    <property type="nucleotide sequence ID" value="NZ_JBHLYV010000019.1"/>
</dbReference>
<dbReference type="InterPro" id="IPR004089">
    <property type="entry name" value="MCPsignal_dom"/>
</dbReference>
<organism evidence="9 10">
    <name type="scientific">Massilia eurypsychrophila</name>
    <dbReference type="NCBI Taxonomy" id="1485217"/>
    <lineage>
        <taxon>Bacteria</taxon>
        <taxon>Pseudomonadati</taxon>
        <taxon>Pseudomonadota</taxon>
        <taxon>Betaproteobacteria</taxon>
        <taxon>Burkholderiales</taxon>
        <taxon>Oxalobacteraceae</taxon>
        <taxon>Telluria group</taxon>
        <taxon>Massilia</taxon>
    </lineage>
</organism>
<dbReference type="GO" id="GO:0006935">
    <property type="term" value="P:chemotaxis"/>
    <property type="evidence" value="ECO:0007669"/>
    <property type="project" value="InterPro"/>
</dbReference>
<accession>A0A2G8TBS1</accession>
<dbReference type="InterPro" id="IPR004090">
    <property type="entry name" value="Chemotax_Me-accpt_rcpt"/>
</dbReference>
<keyword evidence="3" id="KW-1133">Transmembrane helix</keyword>
<dbReference type="SUPFAM" id="SSF58104">
    <property type="entry name" value="Methyl-accepting chemotaxis protein (MCP) signaling domain"/>
    <property type="match status" value="1"/>
</dbReference>
<comment type="subcellular location">
    <subcellularLocation>
        <location evidence="1">Membrane</location>
        <topology evidence="1">Multi-pass membrane protein</topology>
    </subcellularLocation>
</comment>
<keyword evidence="4" id="KW-0472">Membrane</keyword>
<name>A0A2G8TBS1_9BURK</name>
<evidence type="ECO:0000313" key="9">
    <source>
        <dbReference type="EMBL" id="PIL43491.1"/>
    </source>
</evidence>
<dbReference type="EMBL" id="PDOC01000013">
    <property type="protein sequence ID" value="PIL43491.1"/>
    <property type="molecule type" value="Genomic_DNA"/>
</dbReference>
<evidence type="ECO:0000256" key="2">
    <source>
        <dbReference type="ARBA" id="ARBA00022692"/>
    </source>
</evidence>
<comment type="caution">
    <text evidence="9">The sequence shown here is derived from an EMBL/GenBank/DDBJ whole genome shotgun (WGS) entry which is preliminary data.</text>
</comment>
<evidence type="ECO:0000256" key="4">
    <source>
        <dbReference type="ARBA" id="ARBA00023136"/>
    </source>
</evidence>
<dbReference type="Gene3D" id="1.10.287.950">
    <property type="entry name" value="Methyl-accepting chemotaxis protein"/>
    <property type="match status" value="1"/>
</dbReference>
<sequence length="261" mass="27253">MKALAKAFLPMLHRRPSVEPAVEQQQVEPIGADPAAPLDLTHCDEHVRQLLASIRKAIDDMASAGVVARASGESVVRGTDAVRQTAAAINIVAQYLERSFEIHHALAKQSSMISEIVETIQGIANQTNLLALNAAIEAARAGAAGRGFAVVAAEVRHLAERSRVSGKEIGVIANQLKQSSHSAIAEAEATLANARDGARRANLALVAMEEIVAGAKQRVVIVGQVGSALDHQLVLGESLAGDIAGLSSPCAAEVNGRAKRL</sequence>
<evidence type="ECO:0000259" key="8">
    <source>
        <dbReference type="PROSITE" id="PS50111"/>
    </source>
</evidence>
<evidence type="ECO:0000256" key="7">
    <source>
        <dbReference type="PROSITE-ProRule" id="PRU00284"/>
    </source>
</evidence>
<keyword evidence="10" id="KW-1185">Reference proteome</keyword>
<reference evidence="9 10" key="1">
    <citation type="submission" date="2017-10" db="EMBL/GenBank/DDBJ databases">
        <title>Massilia psychrophilum sp. nov., a novel purple-pigmented bacterium isolated from Tianshan glacier, Xinjiang Municipality, China.</title>
        <authorList>
            <person name="Wang H."/>
        </authorList>
    </citation>
    <scope>NUCLEOTIDE SEQUENCE [LARGE SCALE GENOMIC DNA]</scope>
    <source>
        <strain evidence="9 10">JCM 30074</strain>
    </source>
</reference>
<dbReference type="PROSITE" id="PS50111">
    <property type="entry name" value="CHEMOTAXIS_TRANSDUC_2"/>
    <property type="match status" value="1"/>
</dbReference>
<dbReference type="AlphaFoldDB" id="A0A2G8TBS1"/>
<dbReference type="Pfam" id="PF00015">
    <property type="entry name" value="MCPsignal"/>
    <property type="match status" value="1"/>
</dbReference>
<evidence type="ECO:0000256" key="6">
    <source>
        <dbReference type="ARBA" id="ARBA00029447"/>
    </source>
</evidence>
<dbReference type="PANTHER" id="PTHR32089:SF119">
    <property type="entry name" value="METHYL-ACCEPTING CHEMOTAXIS PROTEIN CTPL"/>
    <property type="match status" value="1"/>
</dbReference>
<evidence type="ECO:0000313" key="10">
    <source>
        <dbReference type="Proteomes" id="UP000230390"/>
    </source>
</evidence>
<keyword evidence="5 7" id="KW-0807">Transducer</keyword>
<evidence type="ECO:0000256" key="3">
    <source>
        <dbReference type="ARBA" id="ARBA00022989"/>
    </source>
</evidence>